<protein>
    <recommendedName>
        <fullName evidence="2">Peptidoglycan binding-like domain-containing protein</fullName>
    </recommendedName>
</protein>
<gene>
    <name evidence="3" type="ORF">A2494_02545</name>
</gene>
<keyword evidence="1" id="KW-0732">Signal</keyword>
<proteinExistence type="predicted"/>
<evidence type="ECO:0000259" key="2">
    <source>
        <dbReference type="Pfam" id="PF01471"/>
    </source>
</evidence>
<feature type="domain" description="Peptidoglycan binding-like" evidence="2">
    <location>
        <begin position="55"/>
        <end position="103"/>
    </location>
</feature>
<evidence type="ECO:0000256" key="1">
    <source>
        <dbReference type="SAM" id="SignalP"/>
    </source>
</evidence>
<accession>A0A1G2E0M1</accession>
<reference evidence="3 4" key="1">
    <citation type="journal article" date="2016" name="Nat. Commun.">
        <title>Thousands of microbial genomes shed light on interconnected biogeochemical processes in an aquifer system.</title>
        <authorList>
            <person name="Anantharaman K."/>
            <person name="Brown C.T."/>
            <person name="Hug L.A."/>
            <person name="Sharon I."/>
            <person name="Castelle C.J."/>
            <person name="Probst A.J."/>
            <person name="Thomas B.C."/>
            <person name="Singh A."/>
            <person name="Wilkins M.J."/>
            <person name="Karaoz U."/>
            <person name="Brodie E.L."/>
            <person name="Williams K.H."/>
            <person name="Hubbard S.S."/>
            <person name="Banfield J.F."/>
        </authorList>
    </citation>
    <scope>NUCLEOTIDE SEQUENCE [LARGE SCALE GENOMIC DNA]</scope>
</reference>
<dbReference type="Proteomes" id="UP000178106">
    <property type="component" value="Unassembled WGS sequence"/>
</dbReference>
<organism evidence="3 4">
    <name type="scientific">Candidatus Lloydbacteria bacterium RIFOXYC12_FULL_46_25</name>
    <dbReference type="NCBI Taxonomy" id="1798670"/>
    <lineage>
        <taxon>Bacteria</taxon>
        <taxon>Candidatus Lloydiibacteriota</taxon>
    </lineage>
</organism>
<sequence>MVKKMIFALVLFLGFFSVSEIASANTLSNGMTFSSTQSTTANLSHEPRFLRRGVQGDDVRELQETLRAIPGIYPSGFVTGYFGAQTESAVKRFQVKEGIVTSGSPRTTGYGQVGPRTLLSLSFFALQHECISDGASTSQACIEEYYEDDGKMYGTAHALALLDTHIKHDPSFAGTCHSAMHEIAHVAVREYETLGESFMHGNAECQNGYYHGVVEEFLRDEDVDKFSADDIRNFCNKTANASPSSLLELNCVHGVGHALVYMTEDDLPRALIRCGDFLDDHLRSQCATGAFMEHSFVRETDSISVEMLKDDPAFRCVQTVGLQDECWLTLSAITIANEEKGMSTAVQFCNSLTTSAYRAKCVVSVTERGPRSLNGI</sequence>
<dbReference type="InterPro" id="IPR036366">
    <property type="entry name" value="PGBDSf"/>
</dbReference>
<dbReference type="Gene3D" id="1.10.101.10">
    <property type="entry name" value="PGBD-like superfamily/PGBD"/>
    <property type="match status" value="1"/>
</dbReference>
<dbReference type="AlphaFoldDB" id="A0A1G2E0M1"/>
<feature type="signal peptide" evidence="1">
    <location>
        <begin position="1"/>
        <end position="24"/>
    </location>
</feature>
<dbReference type="SUPFAM" id="SSF47090">
    <property type="entry name" value="PGBD-like"/>
    <property type="match status" value="1"/>
</dbReference>
<dbReference type="InterPro" id="IPR036365">
    <property type="entry name" value="PGBD-like_sf"/>
</dbReference>
<dbReference type="Pfam" id="PF01471">
    <property type="entry name" value="PG_binding_1"/>
    <property type="match status" value="1"/>
</dbReference>
<dbReference type="InterPro" id="IPR002477">
    <property type="entry name" value="Peptidoglycan-bd-like"/>
</dbReference>
<evidence type="ECO:0000313" key="3">
    <source>
        <dbReference type="EMBL" id="OGZ19357.1"/>
    </source>
</evidence>
<comment type="caution">
    <text evidence="3">The sequence shown here is derived from an EMBL/GenBank/DDBJ whole genome shotgun (WGS) entry which is preliminary data.</text>
</comment>
<name>A0A1G2E0M1_9BACT</name>
<evidence type="ECO:0000313" key="4">
    <source>
        <dbReference type="Proteomes" id="UP000178106"/>
    </source>
</evidence>
<feature type="chain" id="PRO_5009582668" description="Peptidoglycan binding-like domain-containing protein" evidence="1">
    <location>
        <begin position="25"/>
        <end position="376"/>
    </location>
</feature>
<dbReference type="EMBL" id="MHLU01000057">
    <property type="protein sequence ID" value="OGZ19357.1"/>
    <property type="molecule type" value="Genomic_DNA"/>
</dbReference>